<feature type="domain" description="Hydantoinase/oxoprolinase N-terminal" evidence="2">
    <location>
        <begin position="11"/>
        <end position="139"/>
    </location>
</feature>
<feature type="domain" description="Acetophenone carboxylase-like C-terminal" evidence="3">
    <location>
        <begin position="573"/>
        <end position="627"/>
    </location>
</feature>
<protein>
    <submittedName>
        <fullName evidence="4">N-methylhydantoinase A</fullName>
        <ecNumber evidence="4">3.5.2.14</ecNumber>
    </submittedName>
</protein>
<dbReference type="InterPro" id="IPR008040">
    <property type="entry name" value="Hydant_A_N"/>
</dbReference>
<sequence>RGLLAWLIGLGTDVGEVAGFVHGTTIALNALLERRGARTGLITTRGFRDVLEIGRTNRPDMYNLQQERPVPLVPRQHRLEVTERLDSRGGVIAPLVEEEVVAAAGALAAAGIEAVALSFLFAFVNPAHEERAAAIIREAFPALRLSVSSRLTREWREYERTATTVVNAYCQPPVERYLGSLEGELAGRGYRRDLLIMGTGGGVISARDARETPARTLLSGPIGGVVAAEAFSRLLELPNLIAFDMGGTSTDLCPIRAGRALLSGERQLGDLPLLYPGPDVRSIGAGGGSIAWLDAGGALQVGPRSAGADPGPAGYGRAGVEPTVTDANLVLGRIDPRGVLAGAIPLRPEAAAVAVRERVGAPLGLSPEAAAEGIVRVVEARMFRALWEVSVQNGDDPRDFHLLAYGGAGGLHALSLARELGMGGAIVPVNPGVFSALGMLHAELRYDFTRTILTPLEGAEPARLTAAYRELEAEGFARLAAAGVDPSGATVTRAADIRYRQQTSTLRTPVPGGDLTPEAMRGVAGAFHALHEGGYGFRFDADPLMLVSLRTAVSGASLELALPPWRGAGEPPRGRRPVYFAGAWHDCPIYGRGGLAAGAEVAGPAIVEDDQCTVAIPPGDRVRVDRWGNLIAHFGGGERGGRGE</sequence>
<feature type="non-terminal residue" evidence="4">
    <location>
        <position position="1"/>
    </location>
</feature>
<dbReference type="InterPro" id="IPR002821">
    <property type="entry name" value="Hydantoinase_A"/>
</dbReference>
<dbReference type="Pfam" id="PF05378">
    <property type="entry name" value="Hydant_A_N"/>
    <property type="match status" value="1"/>
</dbReference>
<dbReference type="Pfam" id="PF19278">
    <property type="entry name" value="Hydant_A_C"/>
    <property type="match status" value="1"/>
</dbReference>
<evidence type="ECO:0000313" key="4">
    <source>
        <dbReference type="EMBL" id="CAA9589814.1"/>
    </source>
</evidence>
<dbReference type="GO" id="GO:0006749">
    <property type="term" value="P:glutathione metabolic process"/>
    <property type="evidence" value="ECO:0007669"/>
    <property type="project" value="TreeGrafter"/>
</dbReference>
<reference evidence="4" key="1">
    <citation type="submission" date="2020-02" db="EMBL/GenBank/DDBJ databases">
        <authorList>
            <person name="Meier V. D."/>
        </authorList>
    </citation>
    <scope>NUCLEOTIDE SEQUENCE</scope>
    <source>
        <strain evidence="4">AVDCRST_MAG88</strain>
    </source>
</reference>
<dbReference type="Pfam" id="PF01968">
    <property type="entry name" value="Hydantoinase_A"/>
    <property type="match status" value="1"/>
</dbReference>
<name>A0A6J4VX03_9BACT</name>
<dbReference type="PANTHER" id="PTHR11365:SF23">
    <property type="entry name" value="HYPOTHETICAL 5-OXOPROLINASE (EUROFUNG)-RELATED"/>
    <property type="match status" value="1"/>
</dbReference>
<evidence type="ECO:0000259" key="2">
    <source>
        <dbReference type="Pfam" id="PF05378"/>
    </source>
</evidence>
<proteinExistence type="predicted"/>
<dbReference type="AlphaFoldDB" id="A0A6J4VX03"/>
<dbReference type="InterPro" id="IPR049517">
    <property type="entry name" value="ACX-like_C"/>
</dbReference>
<dbReference type="EMBL" id="CADCWM010001208">
    <property type="protein sequence ID" value="CAA9589814.1"/>
    <property type="molecule type" value="Genomic_DNA"/>
</dbReference>
<evidence type="ECO:0000259" key="3">
    <source>
        <dbReference type="Pfam" id="PF19278"/>
    </source>
</evidence>
<feature type="domain" description="Hydantoinase A/oxoprolinase" evidence="1">
    <location>
        <begin position="160"/>
        <end position="447"/>
    </location>
</feature>
<accession>A0A6J4VX03</accession>
<gene>
    <name evidence="4" type="ORF">AVDCRST_MAG88-4664</name>
</gene>
<dbReference type="InterPro" id="IPR045079">
    <property type="entry name" value="Oxoprolinase-like"/>
</dbReference>
<dbReference type="GO" id="GO:0005829">
    <property type="term" value="C:cytosol"/>
    <property type="evidence" value="ECO:0007669"/>
    <property type="project" value="TreeGrafter"/>
</dbReference>
<dbReference type="PANTHER" id="PTHR11365">
    <property type="entry name" value="5-OXOPROLINASE RELATED"/>
    <property type="match status" value="1"/>
</dbReference>
<keyword evidence="4" id="KW-0378">Hydrolase</keyword>
<evidence type="ECO:0000259" key="1">
    <source>
        <dbReference type="Pfam" id="PF01968"/>
    </source>
</evidence>
<dbReference type="GO" id="GO:0047423">
    <property type="term" value="F:N-methylhydantoinase (ATP-hydrolyzing) activity"/>
    <property type="evidence" value="ECO:0007669"/>
    <property type="project" value="UniProtKB-EC"/>
</dbReference>
<organism evidence="4">
    <name type="scientific">uncultured Thermomicrobiales bacterium</name>
    <dbReference type="NCBI Taxonomy" id="1645740"/>
    <lineage>
        <taxon>Bacteria</taxon>
        <taxon>Pseudomonadati</taxon>
        <taxon>Thermomicrobiota</taxon>
        <taxon>Thermomicrobia</taxon>
        <taxon>Thermomicrobiales</taxon>
        <taxon>environmental samples</taxon>
    </lineage>
</organism>
<dbReference type="GO" id="GO:0017168">
    <property type="term" value="F:5-oxoprolinase (ATP-hydrolyzing) activity"/>
    <property type="evidence" value="ECO:0007669"/>
    <property type="project" value="TreeGrafter"/>
</dbReference>
<dbReference type="EC" id="3.5.2.14" evidence="4"/>